<keyword evidence="1" id="KW-0812">Transmembrane</keyword>
<reference evidence="3" key="1">
    <citation type="submission" date="2022-09" db="EMBL/GenBank/DDBJ databases">
        <title>Actin cytoskeleton and complex cell architecture in an #Asgard archaeon.</title>
        <authorList>
            <person name="Ponce Toledo R.I."/>
            <person name="Schleper C."/>
            <person name="Rodrigues Oliveira T."/>
            <person name="Wollweber F."/>
            <person name="Xu J."/>
            <person name="Rittmann S."/>
            <person name="Klingl A."/>
            <person name="Pilhofer M."/>
        </authorList>
    </citation>
    <scope>NUCLEOTIDE SEQUENCE</scope>
    <source>
        <strain evidence="3">B-35</strain>
    </source>
</reference>
<dbReference type="EMBL" id="CP104013">
    <property type="protein sequence ID" value="UYP47014.1"/>
    <property type="molecule type" value="Genomic_DNA"/>
</dbReference>
<organism evidence="3 4">
    <name type="scientific">Candidatus Lokiarchaeum ossiferum</name>
    <dbReference type="NCBI Taxonomy" id="2951803"/>
    <lineage>
        <taxon>Archaea</taxon>
        <taxon>Promethearchaeati</taxon>
        <taxon>Promethearchaeota</taxon>
        <taxon>Promethearchaeia</taxon>
        <taxon>Promethearchaeales</taxon>
        <taxon>Promethearchaeaceae</taxon>
        <taxon>Candidatus Lokiarchaeum</taxon>
    </lineage>
</organism>
<dbReference type="PANTHER" id="PTHR43031:SF1">
    <property type="entry name" value="PYRIDINE NUCLEOTIDE-DISULPHIDE OXIDOREDUCTASE"/>
    <property type="match status" value="1"/>
</dbReference>
<feature type="domain" description="Rhodanese" evidence="2">
    <location>
        <begin position="69"/>
        <end position="158"/>
    </location>
</feature>
<dbReference type="SMART" id="SM00450">
    <property type="entry name" value="RHOD"/>
    <property type="match status" value="1"/>
</dbReference>
<keyword evidence="4" id="KW-1185">Reference proteome</keyword>
<evidence type="ECO:0000313" key="3">
    <source>
        <dbReference type="EMBL" id="UYP47014.1"/>
    </source>
</evidence>
<dbReference type="InterPro" id="IPR036873">
    <property type="entry name" value="Rhodanese-like_dom_sf"/>
</dbReference>
<keyword evidence="1" id="KW-0472">Membrane</keyword>
<dbReference type="Pfam" id="PF00581">
    <property type="entry name" value="Rhodanese"/>
    <property type="match status" value="1"/>
</dbReference>
<dbReference type="EC" id="2.8.1.1" evidence="3"/>
<dbReference type="InterPro" id="IPR050229">
    <property type="entry name" value="GlpE_sulfurtransferase"/>
</dbReference>
<dbReference type="Proteomes" id="UP001208689">
    <property type="component" value="Chromosome"/>
</dbReference>
<name>A0ABY6HWS4_9ARCH</name>
<proteinExistence type="predicted"/>
<dbReference type="GO" id="GO:0004792">
    <property type="term" value="F:thiosulfate-cyanide sulfurtransferase activity"/>
    <property type="evidence" value="ECO:0007669"/>
    <property type="project" value="UniProtKB-EC"/>
</dbReference>
<dbReference type="Gene3D" id="3.40.250.10">
    <property type="entry name" value="Rhodanese-like domain"/>
    <property type="match status" value="1"/>
</dbReference>
<evidence type="ECO:0000259" key="2">
    <source>
        <dbReference type="PROSITE" id="PS50206"/>
    </source>
</evidence>
<accession>A0ABY6HWS4</accession>
<keyword evidence="1" id="KW-1133">Transmembrane helix</keyword>
<gene>
    <name evidence="3" type="ORF">NEF87_003299</name>
</gene>
<evidence type="ECO:0000313" key="4">
    <source>
        <dbReference type="Proteomes" id="UP001208689"/>
    </source>
</evidence>
<dbReference type="CDD" id="cd00158">
    <property type="entry name" value="RHOD"/>
    <property type="match status" value="1"/>
</dbReference>
<keyword evidence="3" id="KW-0808">Transferase</keyword>
<dbReference type="PROSITE" id="PS50206">
    <property type="entry name" value="RHODANESE_3"/>
    <property type="match status" value="1"/>
</dbReference>
<evidence type="ECO:0000256" key="1">
    <source>
        <dbReference type="SAM" id="Phobius"/>
    </source>
</evidence>
<dbReference type="SUPFAM" id="SSF52821">
    <property type="entry name" value="Rhodanese/Cell cycle control phosphatase"/>
    <property type="match status" value="1"/>
</dbReference>
<sequence length="158" mass="17776">MFLECKFIMDQHSELNKKKILIYGSVAVIASIILMIIFIPQLSPNNGQTDGIEDINVSEAYEMINDDKNYPNLIVLDVRTQSEYDSGHLNNSILIPLDELENRLDELEEYKDTEIIVHCRSGSRSQSASEVLVANEFSKIYNMVGGISAWNSAGYPTV</sequence>
<dbReference type="InterPro" id="IPR001763">
    <property type="entry name" value="Rhodanese-like_dom"/>
</dbReference>
<protein>
    <submittedName>
        <fullName evidence="3">Thiosulfate sulfurtransferase GlpE</fullName>
        <ecNumber evidence="3">2.8.1.1</ecNumber>
    </submittedName>
</protein>
<feature type="transmembrane region" description="Helical" evidence="1">
    <location>
        <begin position="20"/>
        <end position="39"/>
    </location>
</feature>
<dbReference type="PANTHER" id="PTHR43031">
    <property type="entry name" value="FAD-DEPENDENT OXIDOREDUCTASE"/>
    <property type="match status" value="1"/>
</dbReference>